<comment type="caution">
    <text evidence="3">The sequence shown here is derived from an EMBL/GenBank/DDBJ whole genome shotgun (WGS) entry which is preliminary data.</text>
</comment>
<reference evidence="3 4" key="1">
    <citation type="submission" date="2023-07" db="EMBL/GenBank/DDBJ databases">
        <title>Sorghum-associated microbial communities from plants grown in Nebraska, USA.</title>
        <authorList>
            <person name="Schachtman D."/>
        </authorList>
    </citation>
    <scope>NUCLEOTIDE SEQUENCE [LARGE SCALE GENOMIC DNA]</scope>
    <source>
        <strain evidence="3 4">CC60</strain>
    </source>
</reference>
<proteinExistence type="predicted"/>
<evidence type="ECO:0000313" key="3">
    <source>
        <dbReference type="EMBL" id="MDQ0009799.1"/>
    </source>
</evidence>
<organism evidence="3 4">
    <name type="scientific">Luteibacter jiangsuensis</name>
    <dbReference type="NCBI Taxonomy" id="637577"/>
    <lineage>
        <taxon>Bacteria</taxon>
        <taxon>Pseudomonadati</taxon>
        <taxon>Pseudomonadota</taxon>
        <taxon>Gammaproteobacteria</taxon>
        <taxon>Lysobacterales</taxon>
        <taxon>Rhodanobacteraceae</taxon>
        <taxon>Luteibacter</taxon>
    </lineage>
</organism>
<dbReference type="InterPro" id="IPR031304">
    <property type="entry name" value="SLT_2"/>
</dbReference>
<feature type="domain" description="Transglycosylase SLT" evidence="2">
    <location>
        <begin position="43"/>
        <end position="330"/>
    </location>
</feature>
<dbReference type="EMBL" id="JAUSSK010000002">
    <property type="protein sequence ID" value="MDQ0009799.1"/>
    <property type="molecule type" value="Genomic_DNA"/>
</dbReference>
<dbReference type="InterPro" id="IPR023346">
    <property type="entry name" value="Lysozyme-like_dom_sf"/>
</dbReference>
<accession>A0ABT9SXS4</accession>
<gene>
    <name evidence="3" type="ORF">J2T07_001976</name>
</gene>
<dbReference type="CDD" id="cd13399">
    <property type="entry name" value="Slt35-like"/>
    <property type="match status" value="1"/>
</dbReference>
<dbReference type="Proteomes" id="UP001237737">
    <property type="component" value="Unassembled WGS sequence"/>
</dbReference>
<dbReference type="Gene3D" id="1.10.530.10">
    <property type="match status" value="1"/>
</dbReference>
<keyword evidence="4" id="KW-1185">Reference proteome</keyword>
<dbReference type="InterPro" id="IPR011757">
    <property type="entry name" value="Lytic_transglycosylase_MltB"/>
</dbReference>
<dbReference type="PANTHER" id="PTHR30163:SF9">
    <property type="entry name" value="MEMBRANE-BOUND LYTIC MUREIN TRANSGLYCOSYLASE B"/>
    <property type="match status" value="1"/>
</dbReference>
<dbReference type="Gene3D" id="1.10.8.350">
    <property type="entry name" value="Bacterial muramidase"/>
    <property type="match status" value="1"/>
</dbReference>
<dbReference type="NCBIfam" id="TIGR02282">
    <property type="entry name" value="MltB"/>
    <property type="match status" value="1"/>
</dbReference>
<evidence type="ECO:0000313" key="4">
    <source>
        <dbReference type="Proteomes" id="UP001237737"/>
    </source>
</evidence>
<dbReference type="RefSeq" id="WP_430539339.1">
    <property type="nucleotide sequence ID" value="NZ_JAUSSK010000002.1"/>
</dbReference>
<name>A0ABT9SXS4_9GAMM</name>
<dbReference type="Pfam" id="PF13406">
    <property type="entry name" value="SLT_2"/>
    <property type="match status" value="1"/>
</dbReference>
<keyword evidence="1" id="KW-0732">Signal</keyword>
<dbReference type="SUPFAM" id="SSF53955">
    <property type="entry name" value="Lysozyme-like"/>
    <property type="match status" value="1"/>
</dbReference>
<protein>
    <submittedName>
        <fullName evidence="3">Membrane-bound lytic murein transglycosylase B</fullName>
    </submittedName>
</protein>
<dbReference type="InterPro" id="IPR043426">
    <property type="entry name" value="MltB-like"/>
</dbReference>
<evidence type="ECO:0000259" key="2">
    <source>
        <dbReference type="Pfam" id="PF13406"/>
    </source>
</evidence>
<sequence>MDEVLAARRARPARHLPRLAGAMIAFPLMFASAAFAETHPGQEQLVREVARDTGKSKASLNALLDGAKKQQAILDAISRPAEGKPWRDYRPIFLTEQRIQAGADFYRQHRQLLDGIGRKYGVPPEYIVAIVGVETFYGRNTGKWKVLDALATLAFYYPKRAPFFREQLKALLELPQNHLGGPLDTLTGSYAGAQGWGQFMPSSIRDWGVDYDHDGRIDMKGSMGDIFASVANYFAQHGWEAGGPVAARAQPDARAVDPAVPKDWKPVAPVESFVADGFAPLQHLNPGRDAQLVRLDGPAGDEYWFVFQNFYVITTYNRSPMYAMAVDQLAREIRARTHGPGER</sequence>
<dbReference type="PANTHER" id="PTHR30163">
    <property type="entry name" value="MEMBRANE-BOUND LYTIC MUREIN TRANSGLYCOSYLASE B"/>
    <property type="match status" value="1"/>
</dbReference>
<feature type="chain" id="PRO_5046670190" evidence="1">
    <location>
        <begin position="37"/>
        <end position="343"/>
    </location>
</feature>
<evidence type="ECO:0000256" key="1">
    <source>
        <dbReference type="SAM" id="SignalP"/>
    </source>
</evidence>
<feature type="signal peptide" evidence="1">
    <location>
        <begin position="1"/>
        <end position="36"/>
    </location>
</feature>